<dbReference type="EMBL" id="KQ030898">
    <property type="protein sequence ID" value="KJZ68430.1"/>
    <property type="molecule type" value="Genomic_DNA"/>
</dbReference>
<evidence type="ECO:0000313" key="1">
    <source>
        <dbReference type="EMBL" id="KJZ68064.1"/>
    </source>
</evidence>
<keyword evidence="3" id="KW-1185">Reference proteome</keyword>
<accession>A0A0F7ZIB6</accession>
<proteinExistence type="predicted"/>
<dbReference type="AlphaFoldDB" id="A0A0F7ZIB6"/>
<reference evidence="2 3" key="1">
    <citation type="journal article" date="2014" name="Genome Biol. Evol.">
        <title>Comparative genomics and transcriptomics analyses reveal divergent lifestyle features of nematode endoparasitic fungus Hirsutella minnesotensis.</title>
        <authorList>
            <person name="Lai Y."/>
            <person name="Liu K."/>
            <person name="Zhang X."/>
            <person name="Zhang X."/>
            <person name="Li K."/>
            <person name="Wang N."/>
            <person name="Shu C."/>
            <person name="Wu Y."/>
            <person name="Wang C."/>
            <person name="Bushley K.E."/>
            <person name="Xiang M."/>
            <person name="Liu X."/>
        </authorList>
    </citation>
    <scope>NUCLEOTIDE SEQUENCE [LARGE SCALE GENOMIC DNA]</scope>
    <source>
        <strain evidence="2 3">3608</strain>
    </source>
</reference>
<evidence type="ECO:0000313" key="3">
    <source>
        <dbReference type="Proteomes" id="UP000054481"/>
    </source>
</evidence>
<dbReference type="EMBL" id="KQ031046">
    <property type="protein sequence ID" value="KJZ68064.1"/>
    <property type="molecule type" value="Genomic_DNA"/>
</dbReference>
<sequence length="347" mass="39779">MKYRNSRNSGQLYPQGQPASILNRNISGSAKAPQLSNDIQATKGRYRLGQEAKDAWQIIGLDPNDKALFEGIEKLQEKFDTALRGMTSHALNVPPVRTIRLQSCWQILDREFLFPEQLSGKVDLLRENHDLPGRFDDVVKSIKHHQQSLLALATEEAMIDYIFQFADELADIGREMERIYGIKKSKKKPFFVPIKSLQPMNAPAEVDPSASPITGSVKQHMNEYEGESRGNRQIRTFRKCTWSYSSRLSDADLHVLIHSQMDAGTFPDPEISAAYHVSKHAPHMLLEDYLRQAQGLVEKYWCGEVNRRFSNPYWARDERSEWVKVVRCTQGRVCATFEGLIIWYHPS</sequence>
<organism evidence="2 3">
    <name type="scientific">Hirsutella minnesotensis 3608</name>
    <dbReference type="NCBI Taxonomy" id="1043627"/>
    <lineage>
        <taxon>Eukaryota</taxon>
        <taxon>Fungi</taxon>
        <taxon>Dikarya</taxon>
        <taxon>Ascomycota</taxon>
        <taxon>Pezizomycotina</taxon>
        <taxon>Sordariomycetes</taxon>
        <taxon>Hypocreomycetidae</taxon>
        <taxon>Hypocreales</taxon>
        <taxon>Ophiocordycipitaceae</taxon>
        <taxon>Hirsutella</taxon>
    </lineage>
</organism>
<evidence type="ECO:0000313" key="2">
    <source>
        <dbReference type="EMBL" id="KJZ68430.1"/>
    </source>
</evidence>
<name>A0A0F7ZIB6_9HYPO</name>
<protein>
    <submittedName>
        <fullName evidence="2">Uncharacterized protein</fullName>
    </submittedName>
</protein>
<dbReference type="Proteomes" id="UP000054481">
    <property type="component" value="Unassembled WGS sequence"/>
</dbReference>
<gene>
    <name evidence="2" type="ORF">HIM_12182</name>
    <name evidence="1" type="ORF">HIM_12544</name>
</gene>